<protein>
    <recommendedName>
        <fullName evidence="5">Protein CASP</fullName>
    </recommendedName>
</protein>
<keyword evidence="4" id="KW-1185">Reference proteome</keyword>
<evidence type="ECO:0000313" key="3">
    <source>
        <dbReference type="EMBL" id="KAJ8905442.1"/>
    </source>
</evidence>
<evidence type="ECO:0008006" key="5">
    <source>
        <dbReference type="Google" id="ProtNLM"/>
    </source>
</evidence>
<dbReference type="Proteomes" id="UP001157974">
    <property type="component" value="Unassembled WGS sequence"/>
</dbReference>
<feature type="coiled-coil region" evidence="1">
    <location>
        <begin position="35"/>
        <end position="169"/>
    </location>
</feature>
<evidence type="ECO:0000313" key="4">
    <source>
        <dbReference type="Proteomes" id="UP001157974"/>
    </source>
</evidence>
<gene>
    <name evidence="3" type="ORF">NDN08_001949</name>
</gene>
<reference evidence="3 4" key="1">
    <citation type="journal article" date="2023" name="Nat. Commun.">
        <title>Origin of minicircular mitochondrial genomes in red algae.</title>
        <authorList>
            <person name="Lee Y."/>
            <person name="Cho C.H."/>
            <person name="Lee Y.M."/>
            <person name="Park S.I."/>
            <person name="Yang J.H."/>
            <person name="West J.A."/>
            <person name="Bhattacharya D."/>
            <person name="Yoon H.S."/>
        </authorList>
    </citation>
    <scope>NUCLEOTIDE SEQUENCE [LARGE SCALE GENOMIC DNA]</scope>
    <source>
        <strain evidence="3 4">CCMP1338</strain>
        <tissue evidence="3">Whole cell</tissue>
    </source>
</reference>
<proteinExistence type="predicted"/>
<feature type="region of interest" description="Disordered" evidence="2">
    <location>
        <begin position="1"/>
        <end position="26"/>
    </location>
</feature>
<feature type="region of interest" description="Disordered" evidence="2">
    <location>
        <begin position="203"/>
        <end position="225"/>
    </location>
</feature>
<evidence type="ECO:0000256" key="1">
    <source>
        <dbReference type="SAM" id="Coils"/>
    </source>
</evidence>
<accession>A0AAV8UWP2</accession>
<organism evidence="3 4">
    <name type="scientific">Rhodosorus marinus</name>
    <dbReference type="NCBI Taxonomy" id="101924"/>
    <lineage>
        <taxon>Eukaryota</taxon>
        <taxon>Rhodophyta</taxon>
        <taxon>Stylonematophyceae</taxon>
        <taxon>Stylonematales</taxon>
        <taxon>Stylonemataceae</taxon>
        <taxon>Rhodosorus</taxon>
    </lineage>
</organism>
<comment type="caution">
    <text evidence="3">The sequence shown here is derived from an EMBL/GenBank/DDBJ whole genome shotgun (WGS) entry which is preliminary data.</text>
</comment>
<dbReference type="AlphaFoldDB" id="A0AAV8UWP2"/>
<name>A0AAV8UWP2_9RHOD</name>
<keyword evidence="1" id="KW-0175">Coiled coil</keyword>
<sequence length="356" mass="40248">MSEGEGSLETPGGSDGGDSPQKQLIDKIRAHESYAAKIKSAYADLSKMYNQLREDYATFVNKHNEVTKELEHSRQEQQERIAELEEIVGGEDLAAIKKDLERVNAINLDLMKQVEETDELREELEEVNVEKQTLIDQNQNQEKDLILVKEELDKLRQQMEILVNEETTEETIEVDENVDADEVDILETLQRIDDMRLELRDRLSGGTSQNDSLEKDKEAGKLDASSFPSEDAEALLHELVKVKTDLAESETARLRLQQEISRLRKLMILEILFMCRIQEECCRPAVAVTVDREAESHMARCDNPPFANATHGFHPEVGVEFGCTCSKTENLPLSSAPRAHVRKQGREGMVTSGDPT</sequence>
<dbReference type="EMBL" id="JAMWBK010000004">
    <property type="protein sequence ID" value="KAJ8905442.1"/>
    <property type="molecule type" value="Genomic_DNA"/>
</dbReference>
<evidence type="ECO:0000256" key="2">
    <source>
        <dbReference type="SAM" id="MobiDB-lite"/>
    </source>
</evidence>
<feature type="region of interest" description="Disordered" evidence="2">
    <location>
        <begin position="336"/>
        <end position="356"/>
    </location>
</feature>
<feature type="compositionally biased region" description="Basic and acidic residues" evidence="2">
    <location>
        <begin position="212"/>
        <end position="221"/>
    </location>
</feature>